<evidence type="ECO:0000256" key="4">
    <source>
        <dbReference type="PROSITE-ProRule" id="PRU00117"/>
    </source>
</evidence>
<dbReference type="InterPro" id="IPR036612">
    <property type="entry name" value="KH_dom_type_1_sf"/>
</dbReference>
<dbReference type="GO" id="GO:0003723">
    <property type="term" value="F:RNA binding"/>
    <property type="evidence" value="ECO:0007669"/>
    <property type="project" value="UniProtKB-UniRule"/>
</dbReference>
<dbReference type="SUPFAM" id="SSF54791">
    <property type="entry name" value="Eukaryotic type KH-domain (KH-domain type I)"/>
    <property type="match status" value="1"/>
</dbReference>
<keyword evidence="3" id="KW-0539">Nucleus</keyword>
<comment type="subcellular location">
    <subcellularLocation>
        <location evidence="1">Nucleus</location>
    </subcellularLocation>
</comment>
<dbReference type="AlphaFoldDB" id="A0A8R1EBA7"/>
<keyword evidence="7" id="KW-1185">Reference proteome</keyword>
<reference evidence="6" key="2">
    <citation type="submission" date="2022-06" db="UniProtKB">
        <authorList>
            <consortium name="EnsemblMetazoa"/>
        </authorList>
    </citation>
    <scope>IDENTIFICATION</scope>
    <source>
        <strain evidence="6">DF5081</strain>
    </source>
</reference>
<accession>A0A8R1EBA7</accession>
<keyword evidence="2" id="KW-0677">Repeat</keyword>
<dbReference type="GO" id="GO:0005634">
    <property type="term" value="C:nucleus"/>
    <property type="evidence" value="ECO:0007669"/>
    <property type="project" value="UniProtKB-SubCell"/>
</dbReference>
<dbReference type="Gene3D" id="3.30.1370.10">
    <property type="entry name" value="K Homology domain, type 1"/>
    <property type="match status" value="1"/>
</dbReference>
<evidence type="ECO:0000256" key="3">
    <source>
        <dbReference type="ARBA" id="ARBA00023242"/>
    </source>
</evidence>
<dbReference type="InterPro" id="IPR015096">
    <property type="entry name" value="FUBP_C"/>
</dbReference>
<dbReference type="InterPro" id="IPR004087">
    <property type="entry name" value="KH_dom"/>
</dbReference>
<dbReference type="InterPro" id="IPR004088">
    <property type="entry name" value="KH_dom_type_1"/>
</dbReference>
<dbReference type="EnsemblMetazoa" id="CJA32238.1">
    <property type="protein sequence ID" value="CJA32238.1"/>
    <property type="gene ID" value="WBGene00208085"/>
</dbReference>
<protein>
    <submittedName>
        <fullName evidence="6">KH domain-containing protein</fullName>
    </submittedName>
</protein>
<reference evidence="7" key="1">
    <citation type="submission" date="2010-08" db="EMBL/GenBank/DDBJ databases">
        <authorList>
            <consortium name="Caenorhabditis japonica Sequencing Consortium"/>
            <person name="Wilson R.K."/>
        </authorList>
    </citation>
    <scope>NUCLEOTIDE SEQUENCE [LARGE SCALE GENOMIC DNA]</scope>
    <source>
        <strain evidence="7">DF5081</strain>
    </source>
</reference>
<dbReference type="SMART" id="SM00322">
    <property type="entry name" value="KH"/>
    <property type="match status" value="1"/>
</dbReference>
<dbReference type="GO" id="GO:0006355">
    <property type="term" value="P:regulation of DNA-templated transcription"/>
    <property type="evidence" value="ECO:0007669"/>
    <property type="project" value="InterPro"/>
</dbReference>
<dbReference type="Pfam" id="PF00013">
    <property type="entry name" value="KH_1"/>
    <property type="match status" value="1"/>
</dbReference>
<dbReference type="PANTHER" id="PTHR10288">
    <property type="entry name" value="KH DOMAIN CONTAINING RNA BINDING PROTEIN"/>
    <property type="match status" value="1"/>
</dbReference>
<organism evidence="6 7">
    <name type="scientific">Caenorhabditis japonica</name>
    <dbReference type="NCBI Taxonomy" id="281687"/>
    <lineage>
        <taxon>Eukaryota</taxon>
        <taxon>Metazoa</taxon>
        <taxon>Ecdysozoa</taxon>
        <taxon>Nematoda</taxon>
        <taxon>Chromadorea</taxon>
        <taxon>Rhabditida</taxon>
        <taxon>Rhabditina</taxon>
        <taxon>Rhabditomorpha</taxon>
        <taxon>Rhabditoidea</taxon>
        <taxon>Rhabditidae</taxon>
        <taxon>Peloderinae</taxon>
        <taxon>Caenorhabditis</taxon>
    </lineage>
</organism>
<evidence type="ECO:0000256" key="2">
    <source>
        <dbReference type="ARBA" id="ARBA00022737"/>
    </source>
</evidence>
<name>A0A8R1EBA7_CAEJA</name>
<dbReference type="Pfam" id="PF09005">
    <property type="entry name" value="FUBP_C"/>
    <property type="match status" value="1"/>
</dbReference>
<sequence>MSTNTQGAENVDRWRNLVQREHCDIELFYMVIPASKCGLVIGKNGDNIKSIMAQSGAHCELSKEPEESPVEKTFLIKGEDFQVEHAKHLICIAVGEIPPNTPFSYQGNAPAAVAPTYPTPTYPTPIATQPQTDFSDQWLQYYMSIGDYQSVEMTKAHMQMKMMNNGQ</sequence>
<evidence type="ECO:0000313" key="6">
    <source>
        <dbReference type="EnsemblMetazoa" id="CJA32238.1"/>
    </source>
</evidence>
<proteinExistence type="predicted"/>
<evidence type="ECO:0000259" key="5">
    <source>
        <dbReference type="SMART" id="SM00322"/>
    </source>
</evidence>
<evidence type="ECO:0000313" key="7">
    <source>
        <dbReference type="Proteomes" id="UP000005237"/>
    </source>
</evidence>
<keyword evidence="4" id="KW-0694">RNA-binding</keyword>
<feature type="domain" description="K Homology" evidence="5">
    <location>
        <begin position="24"/>
        <end position="95"/>
    </location>
</feature>
<dbReference type="Proteomes" id="UP000005237">
    <property type="component" value="Unassembled WGS sequence"/>
</dbReference>
<evidence type="ECO:0000256" key="1">
    <source>
        <dbReference type="ARBA" id="ARBA00004123"/>
    </source>
</evidence>
<dbReference type="PROSITE" id="PS50084">
    <property type="entry name" value="KH_TYPE_1"/>
    <property type="match status" value="1"/>
</dbReference>